<sequence length="333" mass="33967">MKIWPIDPLPTRFDGDPGFAEALQYLAAGDLVAVPTETVYGLAADATSADAVAGIFAAKERPTFNPLISHVESLEAGERHGVFDATARKLAEAFWPGPLTLVVERRSSSPICDLATAGLSTVGLRVPATAVTRALTAALGRPLAAPSANRSGRISATTAEAVAADLGERIAGIIDCGPTPVGVESTIVAIVGPDPVLLRPGGIPRGAIEELLGRPLAAPKDAADRPSAPGMLASHYAPDAGVRLDAEDVRPGEALLAFGPDLPPGADAALAVANLSAAGDLTEAAKNLFGLMRRLDASGAATIAVMPIPADGLGEAIRDRLARAAAPRNMHHP</sequence>
<dbReference type="SUPFAM" id="SSF55821">
    <property type="entry name" value="YrdC/RibB"/>
    <property type="match status" value="1"/>
</dbReference>
<dbReference type="EMBL" id="NPEV01000035">
    <property type="protein sequence ID" value="RAI26147.1"/>
    <property type="molecule type" value="Genomic_DNA"/>
</dbReference>
<dbReference type="GO" id="GO:0061710">
    <property type="term" value="F:L-threonylcarbamoyladenylate synthase"/>
    <property type="evidence" value="ECO:0007669"/>
    <property type="project" value="UniProtKB-EC"/>
</dbReference>
<dbReference type="PIRSF" id="PIRSF004930">
    <property type="entry name" value="Tln_factor_SUA5"/>
    <property type="match status" value="1"/>
</dbReference>
<evidence type="ECO:0000256" key="5">
    <source>
        <dbReference type="ARBA" id="ARBA00022490"/>
    </source>
</evidence>
<dbReference type="Pfam" id="PF01300">
    <property type="entry name" value="Sua5_yciO_yrdC"/>
    <property type="match status" value="1"/>
</dbReference>
<feature type="binding site" evidence="14">
    <location>
        <position position="70"/>
    </location>
    <ligand>
        <name>L-threonine</name>
        <dbReference type="ChEBI" id="CHEBI:57926"/>
    </ligand>
</feature>
<evidence type="ECO:0000256" key="10">
    <source>
        <dbReference type="ARBA" id="ARBA00022840"/>
    </source>
</evidence>
<dbReference type="GO" id="GO:0005737">
    <property type="term" value="C:cytoplasm"/>
    <property type="evidence" value="ECO:0007669"/>
    <property type="project" value="UniProtKB-SubCell"/>
</dbReference>
<dbReference type="PANTHER" id="PTHR17490:SF16">
    <property type="entry name" value="THREONYLCARBAMOYL-AMP SYNTHASE"/>
    <property type="match status" value="1"/>
</dbReference>
<dbReference type="InterPro" id="IPR005145">
    <property type="entry name" value="Sua5_C"/>
</dbReference>
<dbReference type="GO" id="GO:0008033">
    <property type="term" value="P:tRNA processing"/>
    <property type="evidence" value="ECO:0007669"/>
    <property type="project" value="UniProtKB-KW"/>
</dbReference>
<feature type="binding site" evidence="14">
    <location>
        <position position="121"/>
    </location>
    <ligand>
        <name>ATP</name>
        <dbReference type="ChEBI" id="CHEBI:30616"/>
    </ligand>
</feature>
<evidence type="ECO:0000313" key="16">
    <source>
        <dbReference type="EMBL" id="RAI26147.1"/>
    </source>
</evidence>
<name>A0A327JIA9_9HYPH</name>
<protein>
    <recommendedName>
        <fullName evidence="4 13">Threonylcarbamoyl-AMP synthase</fullName>
        <shortName evidence="13">TC-AMP synthase</shortName>
        <ecNumber evidence="3 13">2.7.7.87</ecNumber>
    </recommendedName>
    <alternativeName>
        <fullName evidence="11 13">L-threonylcarbamoyladenylate synthase</fullName>
    </alternativeName>
</protein>
<evidence type="ECO:0000256" key="14">
    <source>
        <dbReference type="PIRSR" id="PIRSR004930-1"/>
    </source>
</evidence>
<feature type="binding site" evidence="14">
    <location>
        <position position="65"/>
    </location>
    <ligand>
        <name>ATP</name>
        <dbReference type="ChEBI" id="CHEBI:30616"/>
    </ligand>
</feature>
<dbReference type="Gene3D" id="3.40.50.11030">
    <property type="entry name" value="Threonylcarbamoyl-AMP synthase, C-terminal domain"/>
    <property type="match status" value="1"/>
</dbReference>
<dbReference type="GO" id="GO:0006450">
    <property type="term" value="P:regulation of translational fidelity"/>
    <property type="evidence" value="ECO:0007669"/>
    <property type="project" value="TreeGrafter"/>
</dbReference>
<evidence type="ECO:0000256" key="7">
    <source>
        <dbReference type="ARBA" id="ARBA00022694"/>
    </source>
</evidence>
<dbReference type="AlphaFoldDB" id="A0A327JIA9"/>
<dbReference type="Pfam" id="PF03481">
    <property type="entry name" value="Sua5_C"/>
    <property type="match status" value="1"/>
</dbReference>
<dbReference type="Proteomes" id="UP000249299">
    <property type="component" value="Unassembled WGS sequence"/>
</dbReference>
<evidence type="ECO:0000256" key="2">
    <source>
        <dbReference type="ARBA" id="ARBA00007663"/>
    </source>
</evidence>
<feature type="binding site" evidence="14">
    <location>
        <position position="185"/>
    </location>
    <ligand>
        <name>L-threonine</name>
        <dbReference type="ChEBI" id="CHEBI:57926"/>
    </ligand>
</feature>
<evidence type="ECO:0000313" key="17">
    <source>
        <dbReference type="Proteomes" id="UP000249299"/>
    </source>
</evidence>
<keyword evidence="10 13" id="KW-0067">ATP-binding</keyword>
<comment type="subcellular location">
    <subcellularLocation>
        <location evidence="1 13">Cytoplasm</location>
    </subcellularLocation>
</comment>
<evidence type="ECO:0000256" key="8">
    <source>
        <dbReference type="ARBA" id="ARBA00022695"/>
    </source>
</evidence>
<dbReference type="GO" id="GO:0003725">
    <property type="term" value="F:double-stranded RNA binding"/>
    <property type="evidence" value="ECO:0007669"/>
    <property type="project" value="UniProtKB-UniRule"/>
</dbReference>
<comment type="similarity">
    <text evidence="2 13">Belongs to the SUA5 family.</text>
</comment>
<comment type="caution">
    <text evidence="16">The sequence shown here is derived from an EMBL/GenBank/DDBJ whole genome shotgun (WGS) entry which is preliminary data.</text>
</comment>
<keyword evidence="7 13" id="KW-0819">tRNA processing</keyword>
<evidence type="ECO:0000256" key="12">
    <source>
        <dbReference type="ARBA" id="ARBA00048366"/>
    </source>
</evidence>
<dbReference type="InterPro" id="IPR050156">
    <property type="entry name" value="TC-AMP_synthase_SUA5"/>
</dbReference>
<dbReference type="PROSITE" id="PS51163">
    <property type="entry name" value="YRDC"/>
    <property type="match status" value="1"/>
</dbReference>
<gene>
    <name evidence="16" type="ORF">CH339_15365</name>
</gene>
<keyword evidence="5 13" id="KW-0963">Cytoplasm</keyword>
<feature type="binding site" evidence="14">
    <location>
        <position position="236"/>
    </location>
    <ligand>
        <name>ATP</name>
        <dbReference type="ChEBI" id="CHEBI:30616"/>
    </ligand>
</feature>
<feature type="binding site" evidence="14">
    <location>
        <position position="38"/>
    </location>
    <ligand>
        <name>L-threonine</name>
        <dbReference type="ChEBI" id="CHEBI:57926"/>
    </ligand>
</feature>
<organism evidence="16 17">
    <name type="scientific">Rhodobium orientis</name>
    <dbReference type="NCBI Taxonomy" id="34017"/>
    <lineage>
        <taxon>Bacteria</taxon>
        <taxon>Pseudomonadati</taxon>
        <taxon>Pseudomonadota</taxon>
        <taxon>Alphaproteobacteria</taxon>
        <taxon>Hyphomicrobiales</taxon>
        <taxon>Rhodobiaceae</taxon>
        <taxon>Rhodobium</taxon>
    </lineage>
</organism>
<feature type="binding site" evidence="14">
    <location>
        <position position="125"/>
    </location>
    <ligand>
        <name>L-threonine</name>
        <dbReference type="ChEBI" id="CHEBI:57926"/>
    </ligand>
</feature>
<evidence type="ECO:0000256" key="11">
    <source>
        <dbReference type="ARBA" id="ARBA00029774"/>
    </source>
</evidence>
<feature type="binding site" evidence="14">
    <location>
        <position position="147"/>
    </location>
    <ligand>
        <name>ATP</name>
        <dbReference type="ChEBI" id="CHEBI:30616"/>
    </ligand>
</feature>
<accession>A0A327JIA9</accession>
<dbReference type="EC" id="2.7.7.87" evidence="3 13"/>
<feature type="binding site" evidence="14">
    <location>
        <position position="61"/>
    </location>
    <ligand>
        <name>ATP</name>
        <dbReference type="ChEBI" id="CHEBI:30616"/>
    </ligand>
</feature>
<proteinExistence type="inferred from homology"/>
<keyword evidence="6 13" id="KW-0808">Transferase</keyword>
<evidence type="ECO:0000256" key="13">
    <source>
        <dbReference type="PIRNR" id="PIRNR004930"/>
    </source>
</evidence>
<dbReference type="GO" id="GO:0005524">
    <property type="term" value="F:ATP binding"/>
    <property type="evidence" value="ECO:0007669"/>
    <property type="project" value="UniProtKB-UniRule"/>
</dbReference>
<evidence type="ECO:0000256" key="1">
    <source>
        <dbReference type="ARBA" id="ARBA00004496"/>
    </source>
</evidence>
<feature type="binding site" evidence="14">
    <location>
        <position position="199"/>
    </location>
    <ligand>
        <name>ATP</name>
        <dbReference type="ChEBI" id="CHEBI:30616"/>
    </ligand>
</feature>
<evidence type="ECO:0000256" key="3">
    <source>
        <dbReference type="ARBA" id="ARBA00012584"/>
    </source>
</evidence>
<comment type="function">
    <text evidence="13">Required for the formation of a threonylcarbamoyl group on adenosine at position 37 (t(6)A37) in tRNAs that read codons beginning with adenine.</text>
</comment>
<dbReference type="InterPro" id="IPR038385">
    <property type="entry name" value="Sua5/YwlC_C"/>
</dbReference>
<keyword evidence="17" id="KW-1185">Reference proteome</keyword>
<dbReference type="Gene3D" id="3.90.870.10">
    <property type="entry name" value="DHBP synthase"/>
    <property type="match status" value="1"/>
</dbReference>
<evidence type="ECO:0000256" key="6">
    <source>
        <dbReference type="ARBA" id="ARBA00022679"/>
    </source>
</evidence>
<feature type="binding site" evidence="14">
    <location>
        <position position="155"/>
    </location>
    <ligand>
        <name>ATP</name>
        <dbReference type="ChEBI" id="CHEBI:30616"/>
    </ligand>
</feature>
<dbReference type="InterPro" id="IPR017945">
    <property type="entry name" value="DHBP_synth_RibB-like_a/b_dom"/>
</dbReference>
<dbReference type="InterPro" id="IPR010923">
    <property type="entry name" value="T(6)A37_SUA5"/>
</dbReference>
<keyword evidence="8 13" id="KW-0548">Nucleotidyltransferase</keyword>
<dbReference type="InterPro" id="IPR006070">
    <property type="entry name" value="Sua5-like_dom"/>
</dbReference>
<comment type="catalytic activity">
    <reaction evidence="12 13">
        <text>L-threonine + hydrogencarbonate + ATP = L-threonylcarbamoyladenylate + diphosphate + H2O</text>
        <dbReference type="Rhea" id="RHEA:36407"/>
        <dbReference type="ChEBI" id="CHEBI:15377"/>
        <dbReference type="ChEBI" id="CHEBI:17544"/>
        <dbReference type="ChEBI" id="CHEBI:30616"/>
        <dbReference type="ChEBI" id="CHEBI:33019"/>
        <dbReference type="ChEBI" id="CHEBI:57926"/>
        <dbReference type="ChEBI" id="CHEBI:73682"/>
        <dbReference type="EC" id="2.7.7.87"/>
    </reaction>
</comment>
<evidence type="ECO:0000256" key="4">
    <source>
        <dbReference type="ARBA" id="ARBA00015492"/>
    </source>
</evidence>
<keyword evidence="9 13" id="KW-0547">Nucleotide-binding</keyword>
<dbReference type="RefSeq" id="WP_111435262.1">
    <property type="nucleotide sequence ID" value="NZ_JACIGG010000011.1"/>
</dbReference>
<evidence type="ECO:0000256" key="9">
    <source>
        <dbReference type="ARBA" id="ARBA00022741"/>
    </source>
</evidence>
<reference evidence="16 17" key="1">
    <citation type="submission" date="2017-07" db="EMBL/GenBank/DDBJ databases">
        <title>Draft Genome Sequences of Select Purple Nonsulfur Bacteria.</title>
        <authorList>
            <person name="Lasarre B."/>
            <person name="Mckinlay J.B."/>
        </authorList>
    </citation>
    <scope>NUCLEOTIDE SEQUENCE [LARGE SCALE GENOMIC DNA]</scope>
    <source>
        <strain evidence="16 17">DSM 11290</strain>
    </source>
</reference>
<dbReference type="NCBIfam" id="TIGR00057">
    <property type="entry name" value="L-threonylcarbamoyladenylate synthase"/>
    <property type="match status" value="1"/>
</dbReference>
<dbReference type="GO" id="GO:0000049">
    <property type="term" value="F:tRNA binding"/>
    <property type="evidence" value="ECO:0007669"/>
    <property type="project" value="TreeGrafter"/>
</dbReference>
<feature type="domain" description="YrdC-like" evidence="15">
    <location>
        <begin position="16"/>
        <end position="203"/>
    </location>
</feature>
<evidence type="ECO:0000259" key="15">
    <source>
        <dbReference type="PROSITE" id="PS51163"/>
    </source>
</evidence>
<feature type="binding site" evidence="14">
    <location>
        <position position="145"/>
    </location>
    <ligand>
        <name>L-threonine</name>
        <dbReference type="ChEBI" id="CHEBI:57926"/>
    </ligand>
</feature>
<dbReference type="OrthoDB" id="9814580at2"/>
<dbReference type="PANTHER" id="PTHR17490">
    <property type="entry name" value="SUA5"/>
    <property type="match status" value="1"/>
</dbReference>